<evidence type="ECO:0000313" key="5">
    <source>
        <dbReference type="EMBL" id="GAT34279.1"/>
    </source>
</evidence>
<dbReference type="STRING" id="690879.TSACC_22704"/>
<dbReference type="PANTHER" id="PTHR43179">
    <property type="entry name" value="RHAMNOSYLTRANSFERASE WBBL"/>
    <property type="match status" value="1"/>
</dbReference>
<reference evidence="6" key="1">
    <citation type="journal article" date="2017" name="Genome Announc.">
        <title>Draft Genome Sequence of Terrimicrobium sacchariphilum NM-5T, a Facultative Anaerobic Soil Bacterium of the Class Spartobacteria.</title>
        <authorList>
            <person name="Qiu Y.L."/>
            <person name="Tourlousse D.M."/>
            <person name="Matsuura N."/>
            <person name="Ohashi A."/>
            <person name="Sekiguchi Y."/>
        </authorList>
    </citation>
    <scope>NUCLEOTIDE SEQUENCE [LARGE SCALE GENOMIC DNA]</scope>
    <source>
        <strain evidence="6">NM-5</strain>
    </source>
</reference>
<dbReference type="GO" id="GO:0016757">
    <property type="term" value="F:glycosyltransferase activity"/>
    <property type="evidence" value="ECO:0007669"/>
    <property type="project" value="UniProtKB-KW"/>
</dbReference>
<comment type="caution">
    <text evidence="5">The sequence shown here is derived from an EMBL/GenBank/DDBJ whole genome shotgun (WGS) entry which is preliminary data.</text>
</comment>
<dbReference type="InterPro" id="IPR029044">
    <property type="entry name" value="Nucleotide-diphossugar_trans"/>
</dbReference>
<keyword evidence="6" id="KW-1185">Reference proteome</keyword>
<keyword evidence="3 5" id="KW-0808">Transferase</keyword>
<evidence type="ECO:0000256" key="1">
    <source>
        <dbReference type="ARBA" id="ARBA00006739"/>
    </source>
</evidence>
<evidence type="ECO:0000259" key="4">
    <source>
        <dbReference type="Pfam" id="PF00535"/>
    </source>
</evidence>
<dbReference type="InParanoid" id="A0A146G9C5"/>
<name>A0A146G9C5_TERSA</name>
<proteinExistence type="inferred from homology"/>
<gene>
    <name evidence="5" type="ORF">TSACC_22704</name>
</gene>
<evidence type="ECO:0000256" key="3">
    <source>
        <dbReference type="ARBA" id="ARBA00022679"/>
    </source>
</evidence>
<comment type="similarity">
    <text evidence="1">Belongs to the glycosyltransferase 2 family.</text>
</comment>
<dbReference type="Proteomes" id="UP000076023">
    <property type="component" value="Unassembled WGS sequence"/>
</dbReference>
<dbReference type="EMBL" id="BDCO01000002">
    <property type="protein sequence ID" value="GAT34279.1"/>
    <property type="molecule type" value="Genomic_DNA"/>
</dbReference>
<protein>
    <submittedName>
        <fullName evidence="5">Glycosyltransferase, GT2 family</fullName>
    </submittedName>
</protein>
<dbReference type="PANTHER" id="PTHR43179:SF12">
    <property type="entry name" value="GALACTOFURANOSYLTRANSFERASE GLFT2"/>
    <property type="match status" value="1"/>
</dbReference>
<accession>A0A146G9C5</accession>
<dbReference type="InterPro" id="IPR001173">
    <property type="entry name" value="Glyco_trans_2-like"/>
</dbReference>
<dbReference type="SUPFAM" id="SSF53448">
    <property type="entry name" value="Nucleotide-diphospho-sugar transferases"/>
    <property type="match status" value="1"/>
</dbReference>
<sequence length="297" mass="33777">MTNDTTRNAAKVYVVIPVYNRLELTLGCLACLEKQDYRNFESILVDDASTDGTSDLVAEKYPTTRIIRTVGDRWWTGATNDGIRLAMETASDDDYILLLNNDLVFPPNLLRVLTSTQNAKGKNSVIGAITLDSRDGKTIRNGGTNLNPWTMKFSFPNAGRSIAEFSSGHVEPTVYQTGRGVLYPAWIFRKYGMFDDIHFKQCGDCEFPLRLAHQGISLWIAYDAQVQTNDKDTAQINHTVRKKLSDWREYFFGVRSNTNLKYQYYFARAASRPFYRPLGIGIYLSRVFLGFAKRVVR</sequence>
<dbReference type="Gene3D" id="3.90.550.10">
    <property type="entry name" value="Spore Coat Polysaccharide Biosynthesis Protein SpsA, Chain A"/>
    <property type="match status" value="1"/>
</dbReference>
<evidence type="ECO:0000256" key="2">
    <source>
        <dbReference type="ARBA" id="ARBA00022676"/>
    </source>
</evidence>
<evidence type="ECO:0000313" key="6">
    <source>
        <dbReference type="Proteomes" id="UP000076023"/>
    </source>
</evidence>
<feature type="domain" description="Glycosyltransferase 2-like" evidence="4">
    <location>
        <begin position="14"/>
        <end position="145"/>
    </location>
</feature>
<dbReference type="RefSeq" id="WP_075079924.1">
    <property type="nucleotide sequence ID" value="NZ_BDCO01000002.1"/>
</dbReference>
<dbReference type="Pfam" id="PF00535">
    <property type="entry name" value="Glycos_transf_2"/>
    <property type="match status" value="1"/>
</dbReference>
<dbReference type="AlphaFoldDB" id="A0A146G9C5"/>
<organism evidence="5 6">
    <name type="scientific">Terrimicrobium sacchariphilum</name>
    <dbReference type="NCBI Taxonomy" id="690879"/>
    <lineage>
        <taxon>Bacteria</taxon>
        <taxon>Pseudomonadati</taxon>
        <taxon>Verrucomicrobiota</taxon>
        <taxon>Terrimicrobiia</taxon>
        <taxon>Terrimicrobiales</taxon>
        <taxon>Terrimicrobiaceae</taxon>
        <taxon>Terrimicrobium</taxon>
    </lineage>
</organism>
<keyword evidence="2" id="KW-0328">Glycosyltransferase</keyword>
<dbReference type="OrthoDB" id="9771846at2"/>